<keyword evidence="1" id="KW-0812">Transmembrane</keyword>
<name>A0A2S6HZ11_9FIRM</name>
<feature type="transmembrane region" description="Helical" evidence="1">
    <location>
        <begin position="34"/>
        <end position="56"/>
    </location>
</feature>
<dbReference type="Pfam" id="PF20589">
    <property type="entry name" value="DUF6790"/>
    <property type="match status" value="1"/>
</dbReference>
<dbReference type="InterPro" id="IPR046740">
    <property type="entry name" value="DUF6790"/>
</dbReference>
<accession>A0A2S6HZ11</accession>
<keyword evidence="3" id="KW-1185">Reference proteome</keyword>
<sequence>MIFLVIWILGLLVGFITAVINPAMHTFSSFCQNLLFYQLTITLTISGAVSFIGHVFRSDMVAESIGWGKGSPFQKELGFAEAGFALAGLFCIFYHREFWLAAIVLASPLYLLAGINHIWEVVKKKNYAPHNTWTILPDLLMPISWILLFIFSAPKI</sequence>
<evidence type="ECO:0000313" key="2">
    <source>
        <dbReference type="EMBL" id="PPK83397.1"/>
    </source>
</evidence>
<keyword evidence="1" id="KW-1133">Transmembrane helix</keyword>
<dbReference type="AlphaFoldDB" id="A0A2S6HZ11"/>
<dbReference type="Proteomes" id="UP000237749">
    <property type="component" value="Unassembled WGS sequence"/>
</dbReference>
<dbReference type="EMBL" id="PTJA01000001">
    <property type="protein sequence ID" value="PPK83397.1"/>
    <property type="molecule type" value="Genomic_DNA"/>
</dbReference>
<dbReference type="OrthoDB" id="2602584at2"/>
<feature type="transmembrane region" description="Helical" evidence="1">
    <location>
        <begin position="77"/>
        <end position="95"/>
    </location>
</feature>
<evidence type="ECO:0000313" key="3">
    <source>
        <dbReference type="Proteomes" id="UP000237749"/>
    </source>
</evidence>
<comment type="caution">
    <text evidence="2">The sequence shown here is derived from an EMBL/GenBank/DDBJ whole genome shotgun (WGS) entry which is preliminary data.</text>
</comment>
<proteinExistence type="predicted"/>
<keyword evidence="1" id="KW-0472">Membrane</keyword>
<feature type="transmembrane region" description="Helical" evidence="1">
    <location>
        <begin position="134"/>
        <end position="153"/>
    </location>
</feature>
<protein>
    <recommendedName>
        <fullName evidence="4">DoxX-like protein</fullName>
    </recommendedName>
</protein>
<evidence type="ECO:0000256" key="1">
    <source>
        <dbReference type="SAM" id="Phobius"/>
    </source>
</evidence>
<organism evidence="2 3">
    <name type="scientific">Lacrimispora xylanisolvens</name>
    <dbReference type="NCBI Taxonomy" id="384636"/>
    <lineage>
        <taxon>Bacteria</taxon>
        <taxon>Bacillati</taxon>
        <taxon>Bacillota</taxon>
        <taxon>Clostridia</taxon>
        <taxon>Lachnospirales</taxon>
        <taxon>Lachnospiraceae</taxon>
        <taxon>Lacrimispora</taxon>
    </lineage>
</organism>
<dbReference type="RefSeq" id="WP_104434138.1">
    <property type="nucleotide sequence ID" value="NZ_PTJA01000001.1"/>
</dbReference>
<evidence type="ECO:0008006" key="4">
    <source>
        <dbReference type="Google" id="ProtNLM"/>
    </source>
</evidence>
<gene>
    <name evidence="2" type="ORF">BXY41_101461</name>
</gene>
<feature type="transmembrane region" description="Helical" evidence="1">
    <location>
        <begin position="101"/>
        <end position="122"/>
    </location>
</feature>
<reference evidence="2 3" key="1">
    <citation type="submission" date="2018-02" db="EMBL/GenBank/DDBJ databases">
        <title>Genomic Encyclopedia of Archaeal and Bacterial Type Strains, Phase II (KMG-II): from individual species to whole genera.</title>
        <authorList>
            <person name="Goeker M."/>
        </authorList>
    </citation>
    <scope>NUCLEOTIDE SEQUENCE [LARGE SCALE GENOMIC DNA]</scope>
    <source>
        <strain evidence="2 3">DSM 3808</strain>
    </source>
</reference>